<reference evidence="3 4" key="1">
    <citation type="journal article" date="2016" name="Front. Microbiol.">
        <title>Comprehensive Phylogenetic Analysis of Bovine Non-aureus Staphylococci Species Based on Whole-Genome Sequencing.</title>
        <authorList>
            <person name="Naushad S."/>
            <person name="Barkema H.W."/>
            <person name="Luby C."/>
            <person name="Condas L.A."/>
            <person name="Nobrega D.B."/>
            <person name="Carson D.A."/>
            <person name="De Buck J."/>
        </authorList>
    </citation>
    <scope>NUCLEOTIDE SEQUENCE [LARGE SCALE GENOMIC DNA]</scope>
    <source>
        <strain evidence="3 4">SNUC 4554</strain>
    </source>
</reference>
<accession>A0A418IG97</accession>
<feature type="chain" id="PRO_5039186975" description="Lipoprotein" evidence="2">
    <location>
        <begin position="20"/>
        <end position="224"/>
    </location>
</feature>
<dbReference type="AlphaFoldDB" id="A0A418IG97"/>
<keyword evidence="2" id="KW-0732">Signal</keyword>
<evidence type="ECO:0000256" key="1">
    <source>
        <dbReference type="SAM" id="MobiDB-lite"/>
    </source>
</evidence>
<protein>
    <recommendedName>
        <fullName evidence="5">Lipoprotein</fullName>
    </recommendedName>
</protein>
<feature type="compositionally biased region" description="Polar residues" evidence="1">
    <location>
        <begin position="39"/>
        <end position="52"/>
    </location>
</feature>
<dbReference type="Proteomes" id="UP000286317">
    <property type="component" value="Unassembled WGS sequence"/>
</dbReference>
<dbReference type="PROSITE" id="PS51257">
    <property type="entry name" value="PROKAR_LIPOPROTEIN"/>
    <property type="match status" value="1"/>
</dbReference>
<proteinExistence type="predicted"/>
<evidence type="ECO:0000313" key="3">
    <source>
        <dbReference type="EMBL" id="RIN01303.1"/>
    </source>
</evidence>
<feature type="compositionally biased region" description="Basic and acidic residues" evidence="1">
    <location>
        <begin position="27"/>
        <end position="38"/>
    </location>
</feature>
<name>A0A418IG97_9STAP</name>
<comment type="caution">
    <text evidence="3">The sequence shown here is derived from an EMBL/GenBank/DDBJ whole genome shotgun (WGS) entry which is preliminary data.</text>
</comment>
<dbReference type="RefSeq" id="WP_039067972.1">
    <property type="nucleotide sequence ID" value="NZ_CP068712.1"/>
</dbReference>
<evidence type="ECO:0008006" key="5">
    <source>
        <dbReference type="Google" id="ProtNLM"/>
    </source>
</evidence>
<evidence type="ECO:0000256" key="2">
    <source>
        <dbReference type="SAM" id="SignalP"/>
    </source>
</evidence>
<keyword evidence="4" id="KW-1185">Reference proteome</keyword>
<feature type="region of interest" description="Disordered" evidence="1">
    <location>
        <begin position="27"/>
        <end position="56"/>
    </location>
</feature>
<sequence>MKQVLRCLTIIFLSCLVLSACNNEKEATQQSGKNDKATKSANQETSSEASISDQDKKEIKEEVLSWLAKHEKSNNKAVSNRYFGSGSMSDGDWYAGTEDGEIQVSDRGKPGPKAFDLHSVTGAVTYTSNEGVTGIDKAAKNLSNIEGYSAVADINKPVTKYLFADNGKVYEYAFTDSKDITLSSGFAPKDYNGKDPNLNPNQMFKVSDNKALNDFYNKLLKKYE</sequence>
<gene>
    <name evidence="3" type="ORF">BU112_06210</name>
</gene>
<organism evidence="3 4">
    <name type="scientific">Staphylococcus shinii</name>
    <dbReference type="NCBI Taxonomy" id="2912228"/>
    <lineage>
        <taxon>Bacteria</taxon>
        <taxon>Bacillati</taxon>
        <taxon>Bacillota</taxon>
        <taxon>Bacilli</taxon>
        <taxon>Bacillales</taxon>
        <taxon>Staphylococcaceae</taxon>
        <taxon>Staphylococcus</taxon>
    </lineage>
</organism>
<evidence type="ECO:0000313" key="4">
    <source>
        <dbReference type="Proteomes" id="UP000286317"/>
    </source>
</evidence>
<feature type="signal peptide" evidence="2">
    <location>
        <begin position="1"/>
        <end position="19"/>
    </location>
</feature>
<dbReference type="EMBL" id="QXUF01000032">
    <property type="protein sequence ID" value="RIN01303.1"/>
    <property type="molecule type" value="Genomic_DNA"/>
</dbReference>
<dbReference type="OrthoDB" id="2418342at2"/>